<feature type="domain" description="Nodulin homeobox N-terminal" evidence="4">
    <location>
        <begin position="419"/>
        <end position="466"/>
    </location>
</feature>
<dbReference type="SUPFAM" id="SSF46565">
    <property type="entry name" value="Chaperone J-domain"/>
    <property type="match status" value="1"/>
</dbReference>
<dbReference type="EMBL" id="JAMSHJ010000003">
    <property type="protein sequence ID" value="KAI5430399.1"/>
    <property type="molecule type" value="Genomic_DNA"/>
</dbReference>
<dbReference type="InterPro" id="IPR001623">
    <property type="entry name" value="DnaJ_domain"/>
</dbReference>
<feature type="domain" description="Peptidase S8/S53" evidence="3">
    <location>
        <begin position="861"/>
        <end position="943"/>
    </location>
</feature>
<dbReference type="InterPro" id="IPR016162">
    <property type="entry name" value="Ald_DH_N"/>
</dbReference>
<comment type="caution">
    <text evidence="1">Lacks conserved residue(s) required for the propagation of feature annotation.</text>
</comment>
<dbReference type="Gene3D" id="3.40.50.450">
    <property type="match status" value="1"/>
</dbReference>
<dbReference type="InterPro" id="IPR036852">
    <property type="entry name" value="Peptidase_S8/S53_dom_sf"/>
</dbReference>
<comment type="caution">
    <text evidence="5">The sequence shown here is derived from an EMBL/GenBank/DDBJ whole genome shotgun (WGS) entry which is preliminary data.</text>
</comment>
<dbReference type="Pfam" id="PF00082">
    <property type="entry name" value="Peptidase_S8"/>
    <property type="match status" value="1"/>
</dbReference>
<evidence type="ECO:0000256" key="1">
    <source>
        <dbReference type="PROSITE-ProRule" id="PRU01240"/>
    </source>
</evidence>
<organism evidence="5 6">
    <name type="scientific">Pisum sativum</name>
    <name type="common">Garden pea</name>
    <name type="synonym">Lathyrus oleraceus</name>
    <dbReference type="NCBI Taxonomy" id="3888"/>
    <lineage>
        <taxon>Eukaryota</taxon>
        <taxon>Viridiplantae</taxon>
        <taxon>Streptophyta</taxon>
        <taxon>Embryophyta</taxon>
        <taxon>Tracheophyta</taxon>
        <taxon>Spermatophyta</taxon>
        <taxon>Magnoliopsida</taxon>
        <taxon>eudicotyledons</taxon>
        <taxon>Gunneridae</taxon>
        <taxon>Pentapetalae</taxon>
        <taxon>rosids</taxon>
        <taxon>fabids</taxon>
        <taxon>Fabales</taxon>
        <taxon>Fabaceae</taxon>
        <taxon>Papilionoideae</taxon>
        <taxon>50 kb inversion clade</taxon>
        <taxon>NPAAA clade</taxon>
        <taxon>Hologalegina</taxon>
        <taxon>IRL clade</taxon>
        <taxon>Fabeae</taxon>
        <taxon>Lathyrus</taxon>
    </lineage>
</organism>
<dbReference type="Gene3D" id="3.40.309.10">
    <property type="entry name" value="Aldehyde Dehydrogenase, Chain A, domain 2"/>
    <property type="match status" value="2"/>
</dbReference>
<sequence length="952" mass="103042">MSTATQEDQPSPYHQALHSPQTRHHNHMIICCTYSGYLDKTTHVYLALNSPWQASCNRGPAAAITLSSSYRFMQIMAKIAGIQHQNLGPVQHHIMTAVIQIKVDALYLLQKYDAAIQLCDQSLNLAEKNFVLANSVNNSMHNSYSSVKMWRWSFISKCYFRLGKLDASLNVIEKLQQTASANDKCGIDNIEELLSLAATIQELLDHRKAGNENFKMGKYTEAVENYTAALSSNIKSRPFAAICFGNRAAAHQASGQIADAIADCSMAMALDGNYAKAISRRAILHEMVRNCEQAACDIRRLISVLGSQSNEKAKHSESPNGSTGGKESRQAQQRLLAVEDQAKMRTPLDFYLILGIKPADTAADIKKAYHKAAHGLLPLCAPLHTDFACSPASATVVPSMNISEVPPKTEQGDITLQNPRLLLKLDLEKLAGFLPGHLASVLISSNRDESLFRYLLCGVRLLHSLFRERKTINSELWHACVEPLVSIPPVGSLAVYFPQGHGEQVAASMQKEAKRSSAILHKVITEAIPDTVGSKLIGLVTSRAEIPELLKLDDVIGLVIPRGSNKLVSDIKSSTKIPVLGHADGICHVYVDKSANLEMAKQIALDAKTVYPAGCDAMETLLVHKDLVEKGWINNIIVDLRTEGVTIYGGPKASSLLAIPLARSLHHEYCLLACTVEIVDDVYAAIADVFLRQVDSAAVFHNASTKSSDGAQFGLDTEVGISTSRIHARGPVGVDGLLTTRWILKGSGQVVDVKVHIKGGGADFIPSYPNLPSKFDSDYAYVLGHICYHILAAGLNGYMATVTNLKNPVNKWKCGSAPISSMMTVKRWSPNPGATKLVGARHFTASAITRGIFNMTQDYASPFDGDGRGTHTASVAAGNHGIPVIVDGHHFGNASGMAPRSHIAVYKALYKSFRGFAADIVAAIDQAAQVGVDIISLSITPNRYPPPVATGL</sequence>
<dbReference type="CDD" id="cd06257">
    <property type="entry name" value="DnaJ"/>
    <property type="match status" value="1"/>
</dbReference>
<dbReference type="SUPFAM" id="SSF53784">
    <property type="entry name" value="Phosphofructokinase"/>
    <property type="match status" value="1"/>
</dbReference>
<dbReference type="InterPro" id="IPR000209">
    <property type="entry name" value="Peptidase_S8/S53_dom"/>
</dbReference>
<comment type="similarity">
    <text evidence="1">Belongs to the peptidase S8 family.</text>
</comment>
<dbReference type="GO" id="GO:0006508">
    <property type="term" value="P:proteolysis"/>
    <property type="evidence" value="ECO:0007669"/>
    <property type="project" value="InterPro"/>
</dbReference>
<evidence type="ECO:0000256" key="2">
    <source>
        <dbReference type="SAM" id="MobiDB-lite"/>
    </source>
</evidence>
<dbReference type="InterPro" id="IPR016161">
    <property type="entry name" value="Ald_DH/histidinol_DH"/>
</dbReference>
<dbReference type="SMART" id="SM00028">
    <property type="entry name" value="TPR"/>
    <property type="match status" value="4"/>
</dbReference>
<dbReference type="GO" id="GO:0003872">
    <property type="term" value="F:6-phosphofructokinase activity"/>
    <property type="evidence" value="ECO:0007669"/>
    <property type="project" value="InterPro"/>
</dbReference>
<evidence type="ECO:0008006" key="7">
    <source>
        <dbReference type="Google" id="ProtNLM"/>
    </source>
</evidence>
<keyword evidence="6" id="KW-1185">Reference proteome</keyword>
<dbReference type="PANTHER" id="PTHR45181:SF8">
    <property type="entry name" value="HEAT SHOCK PROTEIN DNAJ WITH TETRATRICOPEPTIDE REPEAT-CONTAINING PROTEIN"/>
    <property type="match status" value="1"/>
</dbReference>
<dbReference type="PROSITE" id="PS51892">
    <property type="entry name" value="SUBTILASE"/>
    <property type="match status" value="1"/>
</dbReference>
<evidence type="ECO:0000313" key="5">
    <source>
        <dbReference type="EMBL" id="KAI5430399.1"/>
    </source>
</evidence>
<dbReference type="GO" id="GO:0004252">
    <property type="term" value="F:serine-type endopeptidase activity"/>
    <property type="evidence" value="ECO:0007669"/>
    <property type="project" value="InterPro"/>
</dbReference>
<dbReference type="Proteomes" id="UP001058974">
    <property type="component" value="Chromosome 3"/>
</dbReference>
<dbReference type="InterPro" id="IPR057287">
    <property type="entry name" value="Ndx_N"/>
</dbReference>
<feature type="region of interest" description="Disordered" evidence="2">
    <location>
        <begin position="1"/>
        <end position="20"/>
    </location>
</feature>
<dbReference type="Gene3D" id="3.40.50.200">
    <property type="entry name" value="Peptidase S8/S53 domain"/>
    <property type="match status" value="1"/>
</dbReference>
<dbReference type="InterPro" id="IPR036869">
    <property type="entry name" value="J_dom_sf"/>
</dbReference>
<reference evidence="5 6" key="1">
    <citation type="journal article" date="2022" name="Nat. Genet.">
        <title>Improved pea reference genome and pan-genome highlight genomic features and evolutionary characteristics.</title>
        <authorList>
            <person name="Yang T."/>
            <person name="Liu R."/>
            <person name="Luo Y."/>
            <person name="Hu S."/>
            <person name="Wang D."/>
            <person name="Wang C."/>
            <person name="Pandey M.K."/>
            <person name="Ge S."/>
            <person name="Xu Q."/>
            <person name="Li N."/>
            <person name="Li G."/>
            <person name="Huang Y."/>
            <person name="Saxena R.K."/>
            <person name="Ji Y."/>
            <person name="Li M."/>
            <person name="Yan X."/>
            <person name="He Y."/>
            <person name="Liu Y."/>
            <person name="Wang X."/>
            <person name="Xiang C."/>
            <person name="Varshney R.K."/>
            <person name="Ding H."/>
            <person name="Gao S."/>
            <person name="Zong X."/>
        </authorList>
    </citation>
    <scope>NUCLEOTIDE SEQUENCE [LARGE SCALE GENOMIC DNA]</scope>
    <source>
        <strain evidence="5 6">cv. Zhongwan 6</strain>
    </source>
</reference>
<dbReference type="InterPro" id="IPR035966">
    <property type="entry name" value="PKF_sf"/>
</dbReference>
<dbReference type="InterPro" id="IPR019734">
    <property type="entry name" value="TPR_rpt"/>
</dbReference>
<dbReference type="InterPro" id="IPR011990">
    <property type="entry name" value="TPR-like_helical_dom_sf"/>
</dbReference>
<dbReference type="AlphaFoldDB" id="A0A9D4Y228"/>
<dbReference type="InterPro" id="IPR016163">
    <property type="entry name" value="Ald_DH_C"/>
</dbReference>
<feature type="region of interest" description="Disordered" evidence="2">
    <location>
        <begin position="309"/>
        <end position="332"/>
    </location>
</feature>
<dbReference type="Gene3D" id="1.25.40.10">
    <property type="entry name" value="Tetratricopeptide repeat domain"/>
    <property type="match status" value="1"/>
</dbReference>
<name>A0A9D4Y228_PEA</name>
<proteinExistence type="inferred from homology"/>
<dbReference type="Gene3D" id="3.40.605.10">
    <property type="entry name" value="Aldehyde Dehydrogenase, Chain A, domain 1"/>
    <property type="match status" value="2"/>
</dbReference>
<dbReference type="Gramene" id="Psat03G0483300-T1">
    <property type="protein sequence ID" value="KAI5430399.1"/>
    <property type="gene ID" value="KIW84_034833"/>
</dbReference>
<dbReference type="GO" id="GO:0016620">
    <property type="term" value="F:oxidoreductase activity, acting on the aldehyde or oxo group of donors, NAD or NADP as acceptor"/>
    <property type="evidence" value="ECO:0007669"/>
    <property type="project" value="InterPro"/>
</dbReference>
<gene>
    <name evidence="5" type="ORF">KIW84_034833</name>
</gene>
<evidence type="ECO:0000259" key="3">
    <source>
        <dbReference type="Pfam" id="PF00082"/>
    </source>
</evidence>
<dbReference type="SUPFAM" id="SSF53720">
    <property type="entry name" value="ALDH-like"/>
    <property type="match status" value="1"/>
</dbReference>
<evidence type="ECO:0000313" key="6">
    <source>
        <dbReference type="Proteomes" id="UP001058974"/>
    </source>
</evidence>
<dbReference type="SUPFAM" id="SSF48452">
    <property type="entry name" value="TPR-like"/>
    <property type="match status" value="1"/>
</dbReference>
<dbReference type="PANTHER" id="PTHR45181">
    <property type="entry name" value="HEAT SHOCK PROTEIN DNAJ WITH TETRATRICOPEPTIDE REPEAT-CONTAINING PROTEIN"/>
    <property type="match status" value="1"/>
</dbReference>
<dbReference type="Pfam" id="PF25246">
    <property type="entry name" value="Nodulin_N"/>
    <property type="match status" value="1"/>
</dbReference>
<evidence type="ECO:0000259" key="4">
    <source>
        <dbReference type="Pfam" id="PF25246"/>
    </source>
</evidence>
<dbReference type="Gene3D" id="1.10.287.110">
    <property type="entry name" value="DnaJ domain"/>
    <property type="match status" value="1"/>
</dbReference>
<protein>
    <recommendedName>
        <fullName evidence="7">Glutamate-5-semialdehyde dehydrogenase</fullName>
    </recommendedName>
</protein>
<dbReference type="SUPFAM" id="SSF52743">
    <property type="entry name" value="Subtilisin-like"/>
    <property type="match status" value="1"/>
</dbReference>
<accession>A0A9D4Y228</accession>